<accession>F4KVY3</accession>
<dbReference type="RefSeq" id="WP_013768087.1">
    <property type="nucleotide sequence ID" value="NC_015510.1"/>
</dbReference>
<dbReference type="Proteomes" id="UP000008461">
    <property type="component" value="Chromosome"/>
</dbReference>
<evidence type="ECO:0000313" key="1">
    <source>
        <dbReference type="EMBL" id="AEE53558.1"/>
    </source>
</evidence>
<proteinExistence type="predicted"/>
<dbReference type="eggNOG" id="ENOG503345A">
    <property type="taxonomic scope" value="Bacteria"/>
</dbReference>
<evidence type="ECO:0000313" key="2">
    <source>
        <dbReference type="Proteomes" id="UP000008461"/>
    </source>
</evidence>
<dbReference type="AlphaFoldDB" id="F4KVY3"/>
<dbReference type="EMBL" id="CP002691">
    <property type="protein sequence ID" value="AEE53558.1"/>
    <property type="molecule type" value="Genomic_DNA"/>
</dbReference>
<reference evidence="1 2" key="1">
    <citation type="journal article" date="2011" name="Stand. Genomic Sci.">
        <title>Complete genome sequence of Haliscomenobacter hydrossis type strain (O).</title>
        <authorList>
            <consortium name="US DOE Joint Genome Institute (JGI-PGF)"/>
            <person name="Daligault H."/>
            <person name="Lapidus A."/>
            <person name="Zeytun A."/>
            <person name="Nolan M."/>
            <person name="Lucas S."/>
            <person name="Del Rio T.G."/>
            <person name="Tice H."/>
            <person name="Cheng J.F."/>
            <person name="Tapia R."/>
            <person name="Han C."/>
            <person name="Goodwin L."/>
            <person name="Pitluck S."/>
            <person name="Liolios K."/>
            <person name="Pagani I."/>
            <person name="Ivanova N."/>
            <person name="Huntemann M."/>
            <person name="Mavromatis K."/>
            <person name="Mikhailova N."/>
            <person name="Pati A."/>
            <person name="Chen A."/>
            <person name="Palaniappan K."/>
            <person name="Land M."/>
            <person name="Hauser L."/>
            <person name="Brambilla E.M."/>
            <person name="Rohde M."/>
            <person name="Verbarg S."/>
            <person name="Goker M."/>
            <person name="Bristow J."/>
            <person name="Eisen J.A."/>
            <person name="Markowitz V."/>
            <person name="Hugenholtz P."/>
            <person name="Kyrpides N.C."/>
            <person name="Klenk H.P."/>
            <person name="Woyke T."/>
        </authorList>
    </citation>
    <scope>NUCLEOTIDE SEQUENCE [LARGE SCALE GENOMIC DNA]</scope>
    <source>
        <strain evidence="2">ATCC 27775 / DSM 1100 / LMG 10767 / O</strain>
    </source>
</reference>
<reference key="2">
    <citation type="submission" date="2011-04" db="EMBL/GenBank/DDBJ databases">
        <title>Complete sequence of chromosome of Haliscomenobacter hydrossis DSM 1100.</title>
        <authorList>
            <consortium name="US DOE Joint Genome Institute (JGI-PGF)"/>
            <person name="Lucas S."/>
            <person name="Han J."/>
            <person name="Lapidus A."/>
            <person name="Bruce D."/>
            <person name="Goodwin L."/>
            <person name="Pitluck S."/>
            <person name="Peters L."/>
            <person name="Kyrpides N."/>
            <person name="Mavromatis K."/>
            <person name="Ivanova N."/>
            <person name="Ovchinnikova G."/>
            <person name="Pagani I."/>
            <person name="Daligault H."/>
            <person name="Detter J.C."/>
            <person name="Han C."/>
            <person name="Land M."/>
            <person name="Hauser L."/>
            <person name="Markowitz V."/>
            <person name="Cheng J.-F."/>
            <person name="Hugenholtz P."/>
            <person name="Woyke T."/>
            <person name="Wu D."/>
            <person name="Verbarg S."/>
            <person name="Frueling A."/>
            <person name="Brambilla E."/>
            <person name="Klenk H.-P."/>
            <person name="Eisen J.A."/>
        </authorList>
    </citation>
    <scope>NUCLEOTIDE SEQUENCE</scope>
    <source>
        <strain>DSM 1100</strain>
    </source>
</reference>
<keyword evidence="2" id="KW-1185">Reference proteome</keyword>
<organism evidence="1 2">
    <name type="scientific">Haliscomenobacter hydrossis (strain ATCC 27775 / DSM 1100 / LMG 10767 / O)</name>
    <dbReference type="NCBI Taxonomy" id="760192"/>
    <lineage>
        <taxon>Bacteria</taxon>
        <taxon>Pseudomonadati</taxon>
        <taxon>Bacteroidota</taxon>
        <taxon>Saprospiria</taxon>
        <taxon>Saprospirales</taxon>
        <taxon>Haliscomenobacteraceae</taxon>
        <taxon>Haliscomenobacter</taxon>
    </lineage>
</organism>
<evidence type="ECO:0008006" key="3">
    <source>
        <dbReference type="Google" id="ProtNLM"/>
    </source>
</evidence>
<dbReference type="KEGG" id="hhy:Halhy_5735"/>
<protein>
    <recommendedName>
        <fullName evidence="3">FunZ protein</fullName>
    </recommendedName>
</protein>
<dbReference type="HOGENOM" id="CLU_375430_0_0_10"/>
<name>F4KVY3_HALH1</name>
<sequence length="739" mass="88068">MKPGPWNLDAFRYFSGEDAEEHLLVNQPIREFLDRIDKFFLIGAKGLGKTLFLRYKSFNYRNLYGDSIRFNVSQAQLTENLDIHANTFTKEELLKYQKENLWSLLWQLALWTMVFRICKEPINPKLDRIIDQATSLSPILARLLNNRSKVGLYREFLTEYQDKRTQIQSGVMLFIDDVDQALHNFLSSDHPTDEYYDGQRNPSVETWINAQMGLISAIYNMSRQNMHIKIYAAIRREAFEGYDGELKINYEQHAVKLNYNKEEIKEIFIKNIQLIDPSKLVDKYSKNPFERFIGFDNMPHGFAKDVNGDKRGENVFEFIYRHTYGRPREIVKMGLEIYWIVTGTYYANLPKEDQIKEIRARVNRESHDLFLQYRQEIIPHFSIEDLSNFVEKIHSNVITKNDLAKLNKQTLRLYFNLGLIGHTRSDNHNATLVQEFRPPATYNYRAQDPLPDSDYFLVHSSLDFTLLNQHAFGHFYNKHNIIGNGYPFYPRITEPIYKLSYYLPKDVSGNRMNAGNETGGHSLPLSTYYHSFFQFDEYVERHESLTQQYVTSEKILSLLGRICFCNRLEKQFRDDFYKNKKSEFFQEMNRYNYVRRYNSTMREQEPEKDMDRFIDKLIGRFITLGCYLFLDMRVEWIHELLKTGKFIFSPEKSESSFSYIARSFFIRDIRHDEPRDPANPIHRNIKQTIFNHLSPHEQDCLKRFIKDTIDEVSYLNWIKESSHIEWLRDDLMKKIWRPT</sequence>
<dbReference type="STRING" id="760192.Halhy_5735"/>
<gene>
    <name evidence="1" type="ordered locus">Halhy_5735</name>
</gene>
<dbReference type="OrthoDB" id="149072at2"/>